<evidence type="ECO:0000313" key="8">
    <source>
        <dbReference type="EMBL" id="KDP32428.1"/>
    </source>
</evidence>
<accession>A0A067KBN2</accession>
<dbReference type="FunFam" id="2.60.40.420:FF:000034">
    <property type="entry name" value="Cupredoxin superfamily protein"/>
    <property type="match status" value="1"/>
</dbReference>
<keyword evidence="9" id="KW-1185">Reference proteome</keyword>
<keyword evidence="4" id="KW-0325">Glycoprotein</keyword>
<keyword evidence="2" id="KW-0186">Copper</keyword>
<dbReference type="OrthoDB" id="5421909at2759"/>
<dbReference type="PROSITE" id="PS51485">
    <property type="entry name" value="PHYTOCYANIN"/>
    <property type="match status" value="1"/>
</dbReference>
<dbReference type="GO" id="GO:0009055">
    <property type="term" value="F:electron transfer activity"/>
    <property type="evidence" value="ECO:0007669"/>
    <property type="project" value="InterPro"/>
</dbReference>
<dbReference type="PROSITE" id="PS00196">
    <property type="entry name" value="COPPER_BLUE"/>
    <property type="match status" value="1"/>
</dbReference>
<dbReference type="AlphaFoldDB" id="A0A067KBN2"/>
<dbReference type="InterPro" id="IPR003245">
    <property type="entry name" value="Phytocyanin_dom"/>
</dbReference>
<evidence type="ECO:0000256" key="4">
    <source>
        <dbReference type="ARBA" id="ARBA00023180"/>
    </source>
</evidence>
<dbReference type="InterPro" id="IPR039391">
    <property type="entry name" value="Phytocyanin-like"/>
</dbReference>
<dbReference type="PANTHER" id="PTHR33021:SF494">
    <property type="entry name" value="BLUE COPPER PROTEIN"/>
    <property type="match status" value="1"/>
</dbReference>
<dbReference type="GO" id="GO:0005886">
    <property type="term" value="C:plasma membrane"/>
    <property type="evidence" value="ECO:0007669"/>
    <property type="project" value="TreeGrafter"/>
</dbReference>
<dbReference type="STRING" id="180498.A0A067KBN2"/>
<evidence type="ECO:0000256" key="1">
    <source>
        <dbReference type="ARBA" id="ARBA00022723"/>
    </source>
</evidence>
<feature type="domain" description="Phytocyanin" evidence="7">
    <location>
        <begin position="23"/>
        <end position="125"/>
    </location>
</feature>
<dbReference type="EMBL" id="KK914582">
    <property type="protein sequence ID" value="KDP32428.1"/>
    <property type="molecule type" value="Genomic_DNA"/>
</dbReference>
<keyword evidence="6" id="KW-0732">Signal</keyword>
<proteinExistence type="predicted"/>
<evidence type="ECO:0000256" key="5">
    <source>
        <dbReference type="SAM" id="MobiDB-lite"/>
    </source>
</evidence>
<feature type="chain" id="PRO_5001639417" description="Phytocyanin domain-containing protein" evidence="6">
    <location>
        <begin position="23"/>
        <end position="173"/>
    </location>
</feature>
<dbReference type="Pfam" id="PF02298">
    <property type="entry name" value="Cu_bind_like"/>
    <property type="match status" value="1"/>
</dbReference>
<dbReference type="Proteomes" id="UP000027138">
    <property type="component" value="Unassembled WGS sequence"/>
</dbReference>
<evidence type="ECO:0000313" key="9">
    <source>
        <dbReference type="Proteomes" id="UP000027138"/>
    </source>
</evidence>
<name>A0A067KBN2_JATCU</name>
<keyword evidence="1" id="KW-0479">Metal-binding</keyword>
<organism evidence="8 9">
    <name type="scientific">Jatropha curcas</name>
    <name type="common">Barbados nut</name>
    <dbReference type="NCBI Taxonomy" id="180498"/>
    <lineage>
        <taxon>Eukaryota</taxon>
        <taxon>Viridiplantae</taxon>
        <taxon>Streptophyta</taxon>
        <taxon>Embryophyta</taxon>
        <taxon>Tracheophyta</taxon>
        <taxon>Spermatophyta</taxon>
        <taxon>Magnoliopsida</taxon>
        <taxon>eudicotyledons</taxon>
        <taxon>Gunneridae</taxon>
        <taxon>Pentapetalae</taxon>
        <taxon>rosids</taxon>
        <taxon>fabids</taxon>
        <taxon>Malpighiales</taxon>
        <taxon>Euphorbiaceae</taxon>
        <taxon>Crotonoideae</taxon>
        <taxon>Jatropheae</taxon>
        <taxon>Jatropha</taxon>
    </lineage>
</organism>
<evidence type="ECO:0000259" key="7">
    <source>
        <dbReference type="PROSITE" id="PS51485"/>
    </source>
</evidence>
<feature type="region of interest" description="Disordered" evidence="5">
    <location>
        <begin position="124"/>
        <end position="150"/>
    </location>
</feature>
<dbReference type="InterPro" id="IPR008972">
    <property type="entry name" value="Cupredoxin"/>
</dbReference>
<feature type="signal peptide" evidence="6">
    <location>
        <begin position="1"/>
        <end position="22"/>
    </location>
</feature>
<feature type="compositionally biased region" description="Pro residues" evidence="5">
    <location>
        <begin position="130"/>
        <end position="148"/>
    </location>
</feature>
<dbReference type="PANTHER" id="PTHR33021">
    <property type="entry name" value="BLUE COPPER PROTEIN"/>
    <property type="match status" value="1"/>
</dbReference>
<dbReference type="SUPFAM" id="SSF49503">
    <property type="entry name" value="Cupredoxins"/>
    <property type="match status" value="1"/>
</dbReference>
<dbReference type="GO" id="GO:0046872">
    <property type="term" value="F:metal ion binding"/>
    <property type="evidence" value="ECO:0007669"/>
    <property type="project" value="UniProtKB-KW"/>
</dbReference>
<evidence type="ECO:0000256" key="6">
    <source>
        <dbReference type="SAM" id="SignalP"/>
    </source>
</evidence>
<evidence type="ECO:0000256" key="3">
    <source>
        <dbReference type="ARBA" id="ARBA00023157"/>
    </source>
</evidence>
<evidence type="ECO:0000256" key="2">
    <source>
        <dbReference type="ARBA" id="ARBA00023008"/>
    </source>
</evidence>
<keyword evidence="3" id="KW-1015">Disulfide bond</keyword>
<dbReference type="InterPro" id="IPR028871">
    <property type="entry name" value="BlueCu_1_BS"/>
</dbReference>
<protein>
    <recommendedName>
        <fullName evidence="7">Phytocyanin domain-containing protein</fullName>
    </recommendedName>
</protein>
<reference evidence="8 9" key="1">
    <citation type="journal article" date="2014" name="PLoS ONE">
        <title>Global Analysis of Gene Expression Profiles in Physic Nut (Jatropha curcas L.) Seedlings Exposed to Salt Stress.</title>
        <authorList>
            <person name="Zhang L."/>
            <person name="Zhang C."/>
            <person name="Wu P."/>
            <person name="Chen Y."/>
            <person name="Li M."/>
            <person name="Jiang H."/>
            <person name="Wu G."/>
        </authorList>
    </citation>
    <scope>NUCLEOTIDE SEQUENCE [LARGE SCALE GENOMIC DNA]</scope>
    <source>
        <strain evidence="9">cv. GZQX0401</strain>
        <tissue evidence="8">Young leaves</tissue>
    </source>
</reference>
<sequence>MNMRNVATVVAMLLLALHKTECAVYVVGGGGGWQNPSNSTHYASWASSHNFSTGDILMFNFVTGVHDVATVTMDAYDNCNTANPLNIINNGPTNVTLNTTGMHYYICTFPGHCSTGQKLAVNVGGTSSSPPLPPGTTVTPPPPPPPPAGSASSNIVANFVLMFMSIAVGFLCC</sequence>
<dbReference type="KEGG" id="jcu:105639473"/>
<dbReference type="Gene3D" id="2.60.40.420">
    <property type="entry name" value="Cupredoxins - blue copper proteins"/>
    <property type="match status" value="1"/>
</dbReference>
<gene>
    <name evidence="8" type="ORF">JCGZ_13353</name>
</gene>